<dbReference type="GO" id="GO:0030170">
    <property type="term" value="F:pyridoxal phosphate binding"/>
    <property type="evidence" value="ECO:0007669"/>
    <property type="project" value="InterPro"/>
</dbReference>
<dbReference type="GO" id="GO:0009236">
    <property type="term" value="P:cobalamin biosynthetic process"/>
    <property type="evidence" value="ECO:0007669"/>
    <property type="project" value="UniProtKB-UniPathway"/>
</dbReference>
<dbReference type="InterPro" id="IPR005860">
    <property type="entry name" value="CobD"/>
</dbReference>
<dbReference type="InterPro" id="IPR004838">
    <property type="entry name" value="NHTrfase_class1_PyrdxlP-BS"/>
</dbReference>
<evidence type="ECO:0000256" key="3">
    <source>
        <dbReference type="ARBA" id="ARBA00004953"/>
    </source>
</evidence>
<comment type="pathway">
    <text evidence="3">Cofactor biosynthesis; adenosylcobalamin biosynthesis.</text>
</comment>
<dbReference type="PANTHER" id="PTHR42885:SF1">
    <property type="entry name" value="THREONINE-PHOSPHATE DECARBOXYLASE"/>
    <property type="match status" value="1"/>
</dbReference>
<evidence type="ECO:0000256" key="7">
    <source>
        <dbReference type="ARBA" id="ARBA00023239"/>
    </source>
</evidence>
<accession>A0A1H3Z8W7</accession>
<gene>
    <name evidence="11" type="ORF">SAMN05660648_02349</name>
</gene>
<dbReference type="PROSITE" id="PS00105">
    <property type="entry name" value="AA_TRANSFER_CLASS_1"/>
    <property type="match status" value="1"/>
</dbReference>
<dbReference type="PANTHER" id="PTHR42885">
    <property type="entry name" value="HISTIDINOL-PHOSPHATE AMINOTRANSFERASE-RELATED"/>
    <property type="match status" value="1"/>
</dbReference>
<dbReference type="Pfam" id="PF00155">
    <property type="entry name" value="Aminotran_1_2"/>
    <property type="match status" value="1"/>
</dbReference>
<keyword evidence="6" id="KW-0663">Pyridoxal phosphate</keyword>
<dbReference type="UniPathway" id="UPA00148"/>
<dbReference type="EC" id="4.1.1.81" evidence="4"/>
<dbReference type="Gene3D" id="3.40.640.10">
    <property type="entry name" value="Type I PLP-dependent aspartate aminotransferase-like (Major domain)"/>
    <property type="match status" value="1"/>
</dbReference>
<dbReference type="GO" id="GO:0048472">
    <property type="term" value="F:threonine-phosphate decarboxylase activity"/>
    <property type="evidence" value="ECO:0007669"/>
    <property type="project" value="UniProtKB-EC"/>
</dbReference>
<organism evidence="11 12">
    <name type="scientific">Selenomonas ruminantium</name>
    <dbReference type="NCBI Taxonomy" id="971"/>
    <lineage>
        <taxon>Bacteria</taxon>
        <taxon>Bacillati</taxon>
        <taxon>Bacillota</taxon>
        <taxon>Negativicutes</taxon>
        <taxon>Selenomonadales</taxon>
        <taxon>Selenomonadaceae</taxon>
        <taxon>Selenomonas</taxon>
    </lineage>
</organism>
<evidence type="ECO:0000256" key="2">
    <source>
        <dbReference type="ARBA" id="ARBA00003444"/>
    </source>
</evidence>
<dbReference type="Gene3D" id="3.90.1150.10">
    <property type="entry name" value="Aspartate Aminotransferase, domain 1"/>
    <property type="match status" value="1"/>
</dbReference>
<dbReference type="CDD" id="cd00609">
    <property type="entry name" value="AAT_like"/>
    <property type="match status" value="1"/>
</dbReference>
<name>A0A1H3Z8W7_SELRU</name>
<dbReference type="NCBIfam" id="TIGR01140">
    <property type="entry name" value="L_thr_O3P_dcar"/>
    <property type="match status" value="1"/>
</dbReference>
<evidence type="ECO:0000256" key="5">
    <source>
        <dbReference type="ARBA" id="ARBA00022573"/>
    </source>
</evidence>
<dbReference type="InterPro" id="IPR004839">
    <property type="entry name" value="Aminotransferase_I/II_large"/>
</dbReference>
<feature type="domain" description="Aminotransferase class I/classII large" evidence="10">
    <location>
        <begin position="19"/>
        <end position="354"/>
    </location>
</feature>
<dbReference type="AlphaFoldDB" id="A0A1H3Z8W7"/>
<evidence type="ECO:0000259" key="10">
    <source>
        <dbReference type="Pfam" id="PF00155"/>
    </source>
</evidence>
<dbReference type="Proteomes" id="UP000183469">
    <property type="component" value="Unassembled WGS sequence"/>
</dbReference>
<evidence type="ECO:0000256" key="1">
    <source>
        <dbReference type="ARBA" id="ARBA00001933"/>
    </source>
</evidence>
<dbReference type="InterPro" id="IPR015422">
    <property type="entry name" value="PyrdxlP-dep_Trfase_small"/>
</dbReference>
<comment type="catalytic activity">
    <reaction evidence="9">
        <text>O-phospho-L-threonine + H(+) = (R)-1-aminopropan-2-yl phosphate + CO2</text>
        <dbReference type="Rhea" id="RHEA:11492"/>
        <dbReference type="ChEBI" id="CHEBI:15378"/>
        <dbReference type="ChEBI" id="CHEBI:16526"/>
        <dbReference type="ChEBI" id="CHEBI:58563"/>
        <dbReference type="ChEBI" id="CHEBI:58675"/>
        <dbReference type="EC" id="4.1.1.81"/>
    </reaction>
</comment>
<reference evidence="11 12" key="1">
    <citation type="submission" date="2016-10" db="EMBL/GenBank/DDBJ databases">
        <authorList>
            <person name="de Groot N.N."/>
        </authorList>
    </citation>
    <scope>NUCLEOTIDE SEQUENCE [LARGE SCALE GENOMIC DNA]</scope>
    <source>
        <strain evidence="11 12">DSM 2872</strain>
    </source>
</reference>
<proteinExistence type="predicted"/>
<evidence type="ECO:0000256" key="4">
    <source>
        <dbReference type="ARBA" id="ARBA00012285"/>
    </source>
</evidence>
<comment type="function">
    <text evidence="2">Decarboxylates L-threonine-O-3-phosphate to yield (R)-1-amino-2-propanol O-2-phosphate, the precursor for the linkage between the nucleotide loop and the corrin ring in cobalamin.</text>
</comment>
<protein>
    <recommendedName>
        <fullName evidence="4">threonine-phosphate decarboxylase</fullName>
        <ecNumber evidence="4">4.1.1.81</ecNumber>
    </recommendedName>
    <alternativeName>
        <fullName evidence="8">L-threonine-O-3-phosphate decarboxylase</fullName>
    </alternativeName>
</protein>
<evidence type="ECO:0000256" key="8">
    <source>
        <dbReference type="ARBA" id="ARBA00029996"/>
    </source>
</evidence>
<dbReference type="InterPro" id="IPR015424">
    <property type="entry name" value="PyrdxlP-dep_Trfase"/>
</dbReference>
<dbReference type="EMBL" id="FNQG01000010">
    <property type="protein sequence ID" value="SEA20199.1"/>
    <property type="molecule type" value="Genomic_DNA"/>
</dbReference>
<evidence type="ECO:0000256" key="9">
    <source>
        <dbReference type="ARBA" id="ARBA00048531"/>
    </source>
</evidence>
<keyword evidence="7" id="KW-0456">Lyase</keyword>
<evidence type="ECO:0000256" key="6">
    <source>
        <dbReference type="ARBA" id="ARBA00022898"/>
    </source>
</evidence>
<dbReference type="SUPFAM" id="SSF53383">
    <property type="entry name" value="PLP-dependent transferases"/>
    <property type="match status" value="1"/>
</dbReference>
<comment type="cofactor">
    <cofactor evidence="1">
        <name>pyridoxal 5'-phosphate</name>
        <dbReference type="ChEBI" id="CHEBI:597326"/>
    </cofactor>
</comment>
<evidence type="ECO:0000313" key="11">
    <source>
        <dbReference type="EMBL" id="SEA20199.1"/>
    </source>
</evidence>
<sequence length="356" mass="40007">MEKFEHGGNIYEEAPAGGKWLDFSANINPLGLAPEVKQVIAENIEGIVHYPDPKARKLKAALSGHYRIPEDQLLLGNGAAELFYLLVHMVRPKRVALPVPSFGEYQRTAEAVGAEISLVPLQAEADFAPDMEQWKKACEHVDCIFIGNPNNPTGKLIAREQLAEFLPFGEKRGIWTVVDESFLDFLTDEERYSVRDLTCQFQHLLVVRSLTKFYAMPGLRLGFASAHADLVRRLEQGKDVWNVNSLAQAAGVAALGLKEYHRRSREFVQAEKDWLYERLCAIKGLEPIRPSVNFVMVNVAKTGLTSGELTARMRRQGVLVRDCANYTGLEDRQYIRVAVRSRAENEQMLKALEAIV</sequence>
<keyword evidence="5" id="KW-0169">Cobalamin biosynthesis</keyword>
<dbReference type="RefSeq" id="WP_177166223.1">
    <property type="nucleotide sequence ID" value="NZ_FNQG01000010.1"/>
</dbReference>
<evidence type="ECO:0000313" key="12">
    <source>
        <dbReference type="Proteomes" id="UP000183469"/>
    </source>
</evidence>
<dbReference type="InterPro" id="IPR015421">
    <property type="entry name" value="PyrdxlP-dep_Trfase_major"/>
</dbReference>